<comment type="caution">
    <text evidence="3">The sequence shown here is derived from an EMBL/GenBank/DDBJ whole genome shotgun (WGS) entry which is preliminary data.</text>
</comment>
<gene>
    <name evidence="3" type="ORF">DP939_00970</name>
</gene>
<dbReference type="PIRSF" id="PIRSF028177">
    <property type="entry name" value="Polyketide_synth_Omtfrase_TcmP"/>
    <property type="match status" value="1"/>
</dbReference>
<dbReference type="GO" id="GO:0008168">
    <property type="term" value="F:methyltransferase activity"/>
    <property type="evidence" value="ECO:0007669"/>
    <property type="project" value="UniProtKB-KW"/>
</dbReference>
<dbReference type="Pfam" id="PF04072">
    <property type="entry name" value="LCM"/>
    <property type="match status" value="1"/>
</dbReference>
<keyword evidence="4" id="KW-1185">Reference proteome</keyword>
<keyword evidence="1 3" id="KW-0489">Methyltransferase</keyword>
<reference evidence="3 4" key="1">
    <citation type="submission" date="2018-06" db="EMBL/GenBank/DDBJ databases">
        <title>Sphaerisporangium craniellae sp. nov., isolated from a marine sponge in the South China Sea.</title>
        <authorList>
            <person name="Li L."/>
        </authorList>
    </citation>
    <scope>NUCLEOTIDE SEQUENCE [LARGE SCALE GENOMIC DNA]</scope>
    <source>
        <strain evidence="3 4">LHW63015</strain>
    </source>
</reference>
<evidence type="ECO:0000256" key="1">
    <source>
        <dbReference type="ARBA" id="ARBA00022603"/>
    </source>
</evidence>
<dbReference type="EMBL" id="QMEY01000001">
    <property type="protein sequence ID" value="RBQ21327.1"/>
    <property type="molecule type" value="Genomic_DNA"/>
</dbReference>
<organism evidence="3 4">
    <name type="scientific">Spongiactinospora rosea</name>
    <dbReference type="NCBI Taxonomy" id="2248750"/>
    <lineage>
        <taxon>Bacteria</taxon>
        <taxon>Bacillati</taxon>
        <taxon>Actinomycetota</taxon>
        <taxon>Actinomycetes</taxon>
        <taxon>Streptosporangiales</taxon>
        <taxon>Streptosporangiaceae</taxon>
        <taxon>Spongiactinospora</taxon>
    </lineage>
</organism>
<dbReference type="InterPro" id="IPR016874">
    <property type="entry name" value="TcmP-like"/>
</dbReference>
<dbReference type="SUPFAM" id="SSF53335">
    <property type="entry name" value="S-adenosyl-L-methionine-dependent methyltransferases"/>
    <property type="match status" value="1"/>
</dbReference>
<dbReference type="GO" id="GO:0032259">
    <property type="term" value="P:methylation"/>
    <property type="evidence" value="ECO:0007669"/>
    <property type="project" value="UniProtKB-KW"/>
</dbReference>
<dbReference type="PANTHER" id="PTHR43619:SF2">
    <property type="entry name" value="S-ADENOSYL-L-METHIONINE-DEPENDENT METHYLTRANSFERASES SUPERFAMILY PROTEIN"/>
    <property type="match status" value="1"/>
</dbReference>
<dbReference type="PANTHER" id="PTHR43619">
    <property type="entry name" value="S-ADENOSYL-L-METHIONINE-DEPENDENT METHYLTRANSFERASE YKTD-RELATED"/>
    <property type="match status" value="1"/>
</dbReference>
<dbReference type="Gene3D" id="3.40.50.150">
    <property type="entry name" value="Vaccinia Virus protein VP39"/>
    <property type="match status" value="1"/>
</dbReference>
<evidence type="ECO:0000313" key="4">
    <source>
        <dbReference type="Proteomes" id="UP000253303"/>
    </source>
</evidence>
<dbReference type="AlphaFoldDB" id="A0A366M5K6"/>
<evidence type="ECO:0000256" key="2">
    <source>
        <dbReference type="ARBA" id="ARBA00022679"/>
    </source>
</evidence>
<proteinExistence type="predicted"/>
<accession>A0A366M5K6</accession>
<dbReference type="OrthoDB" id="9800233at2"/>
<name>A0A366M5K6_9ACTN</name>
<dbReference type="InterPro" id="IPR029063">
    <property type="entry name" value="SAM-dependent_MTases_sf"/>
</dbReference>
<sequence>MAKVRLSGAQATMLATLYGRAVDARSPRPLLHDTAALEAVERLEFDFATTGMRRGDEVGVALRAAHLDTWTREYLAAHPQATVLHLACGLDSRVQRVDPGPGVRWYDVDFPDVIDLRRQVFPDPPGAHPYEMVASSVTDPAWLADVPGDQPVLVVAEGLTMYLKPDEGAALLRRIVDHFPSGQFVFDAFSRRGIKWQKLNGPVQAAGATLYWGIDSPAELEAIQPGRLRCVTSMGAFDLDGYDRLPARLRVVAAIGRWLPLIRDMSVFYRLEF</sequence>
<keyword evidence="2 3" id="KW-0808">Transferase</keyword>
<evidence type="ECO:0000313" key="3">
    <source>
        <dbReference type="EMBL" id="RBQ21327.1"/>
    </source>
</evidence>
<dbReference type="RefSeq" id="WP_113977717.1">
    <property type="nucleotide sequence ID" value="NZ_QMEY01000001.1"/>
</dbReference>
<dbReference type="InterPro" id="IPR007213">
    <property type="entry name" value="Ppm1/Ppm2/Tcmp"/>
</dbReference>
<dbReference type="Proteomes" id="UP000253303">
    <property type="component" value="Unassembled WGS sequence"/>
</dbReference>
<protein>
    <submittedName>
        <fullName evidence="3">Class I SAM-dependent methyltransferase</fullName>
    </submittedName>
</protein>